<keyword evidence="5" id="KW-0443">Lipid metabolism</keyword>
<keyword evidence="2 9" id="KW-0808">Transferase</keyword>
<keyword evidence="3" id="KW-0479">Metal-binding</keyword>
<dbReference type="Pfam" id="PF01884">
    <property type="entry name" value="PcrB"/>
    <property type="match status" value="1"/>
</dbReference>
<dbReference type="PANTHER" id="PTHR40029">
    <property type="match status" value="1"/>
</dbReference>
<dbReference type="STRING" id="112248.SAMN05444392_1147"/>
<organism evidence="9 10">
    <name type="scientific">Seinonella peptonophila</name>
    <dbReference type="NCBI Taxonomy" id="112248"/>
    <lineage>
        <taxon>Bacteria</taxon>
        <taxon>Bacillati</taxon>
        <taxon>Bacillota</taxon>
        <taxon>Bacilli</taxon>
        <taxon>Bacillales</taxon>
        <taxon>Thermoactinomycetaceae</taxon>
        <taxon>Seinonella</taxon>
    </lineage>
</organism>
<dbReference type="CDD" id="cd02812">
    <property type="entry name" value="PcrB_like"/>
    <property type="match status" value="1"/>
</dbReference>
<dbReference type="NCBIfam" id="NF003197">
    <property type="entry name" value="PRK04169.1-1"/>
    <property type="match status" value="1"/>
</dbReference>
<dbReference type="InterPro" id="IPR039074">
    <property type="entry name" value="GGGP/HepGP_synthase_I"/>
</dbReference>
<dbReference type="OrthoDB" id="2381757at2"/>
<dbReference type="GO" id="GO:0046872">
    <property type="term" value="F:metal ion binding"/>
    <property type="evidence" value="ECO:0007669"/>
    <property type="project" value="UniProtKB-KW"/>
</dbReference>
<evidence type="ECO:0000256" key="3">
    <source>
        <dbReference type="ARBA" id="ARBA00022723"/>
    </source>
</evidence>
<evidence type="ECO:0000256" key="6">
    <source>
        <dbReference type="ARBA" id="ARBA00023209"/>
    </source>
</evidence>
<gene>
    <name evidence="9" type="ORF">SAMN05444392_1147</name>
</gene>
<dbReference type="GO" id="GO:0120536">
    <property type="term" value="F:heptaprenylglyceryl phosphate synthase activity"/>
    <property type="evidence" value="ECO:0007669"/>
    <property type="project" value="UniProtKB-ARBA"/>
</dbReference>
<proteinExistence type="predicted"/>
<keyword evidence="6" id="KW-0594">Phospholipid biosynthesis</keyword>
<dbReference type="GO" id="GO:0046474">
    <property type="term" value="P:glycerophospholipid biosynthetic process"/>
    <property type="evidence" value="ECO:0007669"/>
    <property type="project" value="UniProtKB-ARBA"/>
</dbReference>
<comment type="catalytic activity">
    <reaction evidence="8">
        <text>sn-glycerol 1-phosphate + all-trans-heptaprenyl diphosphate = 3-heptaprenyl-sn-glycero-1-phosphate + diphosphate</text>
        <dbReference type="Rhea" id="RHEA:33495"/>
        <dbReference type="ChEBI" id="CHEBI:33019"/>
        <dbReference type="ChEBI" id="CHEBI:57685"/>
        <dbReference type="ChEBI" id="CHEBI:58206"/>
        <dbReference type="ChEBI" id="CHEBI:64781"/>
        <dbReference type="EC" id="2.5.1.n9"/>
    </reaction>
</comment>
<name>A0A1M5AHE6_9BACL</name>
<dbReference type="NCBIfam" id="NF003199">
    <property type="entry name" value="PRK04169.1-3"/>
    <property type="match status" value="1"/>
</dbReference>
<dbReference type="NCBIfam" id="TIGR01768">
    <property type="entry name" value="GGGP-family"/>
    <property type="match status" value="1"/>
</dbReference>
<dbReference type="Gene3D" id="3.20.20.390">
    <property type="entry name" value="FMN-linked oxidoreductases"/>
    <property type="match status" value="1"/>
</dbReference>
<dbReference type="Proteomes" id="UP000184476">
    <property type="component" value="Unassembled WGS sequence"/>
</dbReference>
<evidence type="ECO:0000256" key="2">
    <source>
        <dbReference type="ARBA" id="ARBA00022679"/>
    </source>
</evidence>
<dbReference type="PANTHER" id="PTHR40029:SF2">
    <property type="entry name" value="HEPTAPRENYLGLYCERYL PHOSPHATE SYNTHASE"/>
    <property type="match status" value="1"/>
</dbReference>
<dbReference type="SUPFAM" id="SSF51395">
    <property type="entry name" value="FMN-linked oxidoreductases"/>
    <property type="match status" value="1"/>
</dbReference>
<sequence>MLDKKIRRWRHVFKLDPNRMLSDLALEMICKSDTDAIIIGGTDGITYENTQQLLDRVRKYPVFCVQEISKIDAVVPGFDGYLIPAVLNSGDTNWFLGAHHQALKAYGDFIPWNHVLLEGYLTCNPEAKVSRVTKANTDLTVDDCVAYVRLADRLYRLPIFYIEYSGTFGDVEIVKAARSEVSSARLFYGGGLTTEEQVKTMAPHVDTIVVGNLIYFNAQRAVQTVAWVKKNQQRKKVKRSQVKKRQK</sequence>
<protein>
    <submittedName>
        <fullName evidence="9">Putative glycerol-1-phosphate prenyltransferase</fullName>
    </submittedName>
</protein>
<evidence type="ECO:0000313" key="10">
    <source>
        <dbReference type="Proteomes" id="UP000184476"/>
    </source>
</evidence>
<keyword evidence="1" id="KW-0444">Lipid biosynthesis</keyword>
<keyword evidence="7" id="KW-1208">Phospholipid metabolism</keyword>
<evidence type="ECO:0000256" key="4">
    <source>
        <dbReference type="ARBA" id="ARBA00022842"/>
    </source>
</evidence>
<dbReference type="EMBL" id="FQVL01000014">
    <property type="protein sequence ID" value="SHF29740.1"/>
    <property type="molecule type" value="Genomic_DNA"/>
</dbReference>
<dbReference type="AlphaFoldDB" id="A0A1M5AHE6"/>
<evidence type="ECO:0000256" key="7">
    <source>
        <dbReference type="ARBA" id="ARBA00023264"/>
    </source>
</evidence>
<evidence type="ECO:0000313" key="9">
    <source>
        <dbReference type="EMBL" id="SHF29740.1"/>
    </source>
</evidence>
<accession>A0A1M5AHE6</accession>
<keyword evidence="4" id="KW-0460">Magnesium</keyword>
<evidence type="ECO:0000256" key="8">
    <source>
        <dbReference type="ARBA" id="ARBA00048318"/>
    </source>
</evidence>
<dbReference type="RefSeq" id="WP_073157096.1">
    <property type="nucleotide sequence ID" value="NZ_FQVL01000014.1"/>
</dbReference>
<keyword evidence="10" id="KW-1185">Reference proteome</keyword>
<dbReference type="InterPro" id="IPR008205">
    <property type="entry name" value="GGGP_HepGP_synthase"/>
</dbReference>
<evidence type="ECO:0000256" key="5">
    <source>
        <dbReference type="ARBA" id="ARBA00023098"/>
    </source>
</evidence>
<reference evidence="9 10" key="1">
    <citation type="submission" date="2016-11" db="EMBL/GenBank/DDBJ databases">
        <authorList>
            <person name="Jaros S."/>
            <person name="Januszkiewicz K."/>
            <person name="Wedrychowicz H."/>
        </authorList>
    </citation>
    <scope>NUCLEOTIDE SEQUENCE [LARGE SCALE GENOMIC DNA]</scope>
    <source>
        <strain evidence="9 10">DSM 44666</strain>
    </source>
</reference>
<dbReference type="InterPro" id="IPR038597">
    <property type="entry name" value="GGGP/HepGP_synthase_sf"/>
</dbReference>
<evidence type="ECO:0000256" key="1">
    <source>
        <dbReference type="ARBA" id="ARBA00022516"/>
    </source>
</evidence>